<dbReference type="RefSeq" id="WP_198736088.1">
    <property type="nucleotide sequence ID" value="NZ_JAEIOT010000007.1"/>
</dbReference>
<evidence type="ECO:0000256" key="4">
    <source>
        <dbReference type="ARBA" id="ARBA00022490"/>
    </source>
</evidence>
<dbReference type="InterPro" id="IPR003783">
    <property type="entry name" value="Regulatory_RecX"/>
</dbReference>
<dbReference type="Pfam" id="PF02631">
    <property type="entry name" value="RecX_HTH2"/>
    <property type="match status" value="1"/>
</dbReference>
<comment type="caution">
    <text evidence="8">The sequence shown here is derived from an EMBL/GenBank/DDBJ whole genome shotgun (WGS) entry which is preliminary data.</text>
</comment>
<keyword evidence="4 5" id="KW-0963">Cytoplasm</keyword>
<dbReference type="Proteomes" id="UP000625574">
    <property type="component" value="Unassembled WGS sequence"/>
</dbReference>
<feature type="domain" description="RecX second three-helical" evidence="6">
    <location>
        <begin position="94"/>
        <end position="134"/>
    </location>
</feature>
<dbReference type="HAMAP" id="MF_01114">
    <property type="entry name" value="RecX"/>
    <property type="match status" value="1"/>
</dbReference>
<dbReference type="PANTHER" id="PTHR33602:SF1">
    <property type="entry name" value="REGULATORY PROTEIN RECX FAMILY PROTEIN"/>
    <property type="match status" value="1"/>
</dbReference>
<proteinExistence type="inferred from homology"/>
<comment type="subcellular location">
    <subcellularLocation>
        <location evidence="1 5">Cytoplasm</location>
    </subcellularLocation>
</comment>
<comment type="function">
    <text evidence="5">Modulates RecA activity.</text>
</comment>
<evidence type="ECO:0000313" key="8">
    <source>
        <dbReference type="EMBL" id="MBI9000660.1"/>
    </source>
</evidence>
<evidence type="ECO:0000259" key="6">
    <source>
        <dbReference type="Pfam" id="PF02631"/>
    </source>
</evidence>
<keyword evidence="9" id="KW-1185">Reference proteome</keyword>
<accession>A0ABS0VV79</accession>
<protein>
    <recommendedName>
        <fullName evidence="3 5">Regulatory protein RecX</fullName>
    </recommendedName>
</protein>
<gene>
    <name evidence="5" type="primary">recX</name>
    <name evidence="8" type="ORF">JDV76_06740</name>
</gene>
<dbReference type="EMBL" id="JAEIOT010000007">
    <property type="protein sequence ID" value="MBI9000660.1"/>
    <property type="molecule type" value="Genomic_DNA"/>
</dbReference>
<evidence type="ECO:0000256" key="1">
    <source>
        <dbReference type="ARBA" id="ARBA00004496"/>
    </source>
</evidence>
<evidence type="ECO:0000256" key="3">
    <source>
        <dbReference type="ARBA" id="ARBA00018111"/>
    </source>
</evidence>
<dbReference type="PANTHER" id="PTHR33602">
    <property type="entry name" value="REGULATORY PROTEIN RECX FAMILY PROTEIN"/>
    <property type="match status" value="1"/>
</dbReference>
<evidence type="ECO:0000256" key="5">
    <source>
        <dbReference type="HAMAP-Rule" id="MF_01114"/>
    </source>
</evidence>
<dbReference type="InterPro" id="IPR053926">
    <property type="entry name" value="RecX_HTH_1st"/>
</dbReference>
<sequence length="206" mass="23908">MMREEDTADGEWRARQLTVDRLRDAVHAVESKDPVFIDIEAEKDRTAVRHRALRLLDHRSRSRQELDRRLGDLEFPAGVVADVLDDLERVGLIDDETFAYEWVRQRHRRRGKSRDVLDRELRDKGVAPELRIRALDQIAEADERAMALHLARKKAQTTVACAPRERADRDRALRRILGVLGRRGFPQGMSMELAREALEERISELS</sequence>
<evidence type="ECO:0000256" key="2">
    <source>
        <dbReference type="ARBA" id="ARBA00009695"/>
    </source>
</evidence>
<organism evidence="8 9">
    <name type="scientific">Corynebacterium marambiense</name>
    <dbReference type="NCBI Taxonomy" id="2765364"/>
    <lineage>
        <taxon>Bacteria</taxon>
        <taxon>Bacillati</taxon>
        <taxon>Actinomycetota</taxon>
        <taxon>Actinomycetes</taxon>
        <taxon>Mycobacteriales</taxon>
        <taxon>Corynebacteriaceae</taxon>
        <taxon>Corynebacterium</taxon>
    </lineage>
</organism>
<evidence type="ECO:0000313" key="9">
    <source>
        <dbReference type="Proteomes" id="UP000625574"/>
    </source>
</evidence>
<dbReference type="Pfam" id="PF21982">
    <property type="entry name" value="RecX_HTH1"/>
    <property type="match status" value="1"/>
</dbReference>
<comment type="similarity">
    <text evidence="2 5">Belongs to the RecX family.</text>
</comment>
<dbReference type="InterPro" id="IPR036388">
    <property type="entry name" value="WH-like_DNA-bd_sf"/>
</dbReference>
<evidence type="ECO:0000259" key="7">
    <source>
        <dbReference type="Pfam" id="PF21982"/>
    </source>
</evidence>
<name>A0ABS0VV79_9CORY</name>
<reference evidence="8 9" key="1">
    <citation type="submission" date="2020-12" db="EMBL/GenBank/DDBJ databases">
        <title>Genome public.</title>
        <authorList>
            <person name="Sun Q."/>
        </authorList>
    </citation>
    <scope>NUCLEOTIDE SEQUENCE [LARGE SCALE GENOMIC DNA]</scope>
    <source>
        <strain evidence="8 9">CCM 8864</strain>
    </source>
</reference>
<feature type="domain" description="RecX first three-helical" evidence="7">
    <location>
        <begin position="49"/>
        <end position="87"/>
    </location>
</feature>
<dbReference type="InterPro" id="IPR053924">
    <property type="entry name" value="RecX_HTH_2nd"/>
</dbReference>
<dbReference type="Gene3D" id="1.10.10.10">
    <property type="entry name" value="Winged helix-like DNA-binding domain superfamily/Winged helix DNA-binding domain"/>
    <property type="match status" value="2"/>
</dbReference>